<dbReference type="Gene3D" id="3.40.50.12780">
    <property type="entry name" value="N-terminal domain of ligase-like"/>
    <property type="match status" value="1"/>
</dbReference>
<organism evidence="3 4">
    <name type="scientific">Candidatus Sedimenticola endophacoides</name>
    <dbReference type="NCBI Taxonomy" id="2548426"/>
    <lineage>
        <taxon>Bacteria</taxon>
        <taxon>Pseudomonadati</taxon>
        <taxon>Pseudomonadota</taxon>
        <taxon>Gammaproteobacteria</taxon>
        <taxon>Chromatiales</taxon>
        <taxon>Sedimenticolaceae</taxon>
        <taxon>Sedimenticola</taxon>
    </lineage>
</organism>
<dbReference type="PANTHER" id="PTHR43767:SF1">
    <property type="entry name" value="NONRIBOSOMAL PEPTIDE SYNTHASE PES1 (EUROFUNG)-RELATED"/>
    <property type="match status" value="1"/>
</dbReference>
<dbReference type="InterPro" id="IPR025110">
    <property type="entry name" value="AMP-bd_C"/>
</dbReference>
<dbReference type="InterPro" id="IPR020845">
    <property type="entry name" value="AMP-binding_CS"/>
</dbReference>
<sequence length="522" mass="56195">MNTDQTPTIPQLFRATAAARGDQPAICFVDREVCFGEIDRASDGIAAALAGRGIGKGDRVALYCINSEQFAITYLGIIKAGAVVVPVNLLLNPREIIYILRDAGVRGLFYHQALAPTVAAFRGELDGLCFSALIGGQTPVEGELLYDEMTRAGGEPPTPEIDSGEDLAAILYTSGTTGHPKGAMLTHRNLVSNTRSVMRAMAFEPGRERLLVVLPMFHSFAATVGTLTPLLHGLSLAPLPKFDPALVCDAIEATGATIFLGVPSMYSVLLRLSDAQVAQWRSIRYCISGGAAMPVEVMRRFEQRFGLAIYEGDGPTECSPVTCVNPIGGERKPASVGLPVPEVEMAILDDDGAALAVDEIGEICVRGPNVMKGYWNLPEATAESFFGDWVRTGDLGYKDGDGYVYIVDRKKDMVIVNGMNVYPRMVEEVLYQYPGVAEAAVVGEPSELHGEIVVAYVVAAEGAALTPAGVRAYCRENLGQHQVPRKVLVREALPKNAAGKILKRELRKAGELERGIDSRERE</sequence>
<dbReference type="Pfam" id="PF13193">
    <property type="entry name" value="AMP-binding_C"/>
    <property type="match status" value="1"/>
</dbReference>
<feature type="domain" description="AMP-binding enzyme C-terminal" evidence="2">
    <location>
        <begin position="426"/>
        <end position="500"/>
    </location>
</feature>
<dbReference type="SUPFAM" id="SSF56801">
    <property type="entry name" value="Acetyl-CoA synthetase-like"/>
    <property type="match status" value="1"/>
</dbReference>
<dbReference type="InterPro" id="IPR000873">
    <property type="entry name" value="AMP-dep_synth/lig_dom"/>
</dbReference>
<dbReference type="CDD" id="cd05936">
    <property type="entry name" value="FC-FACS_FadD_like"/>
    <property type="match status" value="1"/>
</dbReference>
<protein>
    <submittedName>
        <fullName evidence="3">Long-chain fatty acid--CoA ligase</fullName>
    </submittedName>
</protein>
<comment type="caution">
    <text evidence="3">The sequence shown here is derived from an EMBL/GenBank/DDBJ whole genome shotgun (WGS) entry which is preliminary data.</text>
</comment>
<feature type="domain" description="AMP-dependent synthetase/ligase" evidence="1">
    <location>
        <begin position="13"/>
        <end position="375"/>
    </location>
</feature>
<dbReference type="GO" id="GO:0016878">
    <property type="term" value="F:acid-thiol ligase activity"/>
    <property type="evidence" value="ECO:0007669"/>
    <property type="project" value="UniProtKB-ARBA"/>
</dbReference>
<evidence type="ECO:0000313" key="3">
    <source>
        <dbReference type="EMBL" id="PUE02197.1"/>
    </source>
</evidence>
<name>A0A6N4DXY1_9GAMM</name>
<dbReference type="Proteomes" id="UP000250928">
    <property type="component" value="Unassembled WGS sequence"/>
</dbReference>
<dbReference type="InterPro" id="IPR050237">
    <property type="entry name" value="ATP-dep_AMP-bd_enzyme"/>
</dbReference>
<proteinExistence type="predicted"/>
<dbReference type="InterPro" id="IPR042099">
    <property type="entry name" value="ANL_N_sf"/>
</dbReference>
<dbReference type="Gene3D" id="3.30.300.30">
    <property type="match status" value="1"/>
</dbReference>
<gene>
    <name evidence="3" type="ORF">C3L24_06735</name>
</gene>
<dbReference type="Pfam" id="PF00501">
    <property type="entry name" value="AMP-binding"/>
    <property type="match status" value="1"/>
</dbReference>
<dbReference type="PROSITE" id="PS00455">
    <property type="entry name" value="AMP_BINDING"/>
    <property type="match status" value="1"/>
</dbReference>
<accession>A0A6N4DXY1</accession>
<dbReference type="PANTHER" id="PTHR43767">
    <property type="entry name" value="LONG-CHAIN-FATTY-ACID--COA LIGASE"/>
    <property type="match status" value="1"/>
</dbReference>
<dbReference type="EMBL" id="PQCO01000185">
    <property type="protein sequence ID" value="PUE02197.1"/>
    <property type="molecule type" value="Genomic_DNA"/>
</dbReference>
<evidence type="ECO:0000259" key="2">
    <source>
        <dbReference type="Pfam" id="PF13193"/>
    </source>
</evidence>
<dbReference type="InterPro" id="IPR045851">
    <property type="entry name" value="AMP-bd_C_sf"/>
</dbReference>
<keyword evidence="3" id="KW-0436">Ligase</keyword>
<evidence type="ECO:0000259" key="1">
    <source>
        <dbReference type="Pfam" id="PF00501"/>
    </source>
</evidence>
<evidence type="ECO:0000313" key="4">
    <source>
        <dbReference type="Proteomes" id="UP000250928"/>
    </source>
</evidence>
<dbReference type="NCBIfam" id="NF004837">
    <property type="entry name" value="PRK06187.1"/>
    <property type="match status" value="1"/>
</dbReference>
<reference evidence="3 4" key="1">
    <citation type="submission" date="2018-01" db="EMBL/GenBank/DDBJ databases">
        <title>Novel co-symbiosis in the lucinid bivalve Phacoides pectinatus.</title>
        <authorList>
            <person name="Lim S.J."/>
            <person name="Davis B.G."/>
            <person name="Gill D.E."/>
            <person name="Engel A.S."/>
            <person name="Anderson L.C."/>
            <person name="Campbell B.J."/>
        </authorList>
    </citation>
    <scope>NUCLEOTIDE SEQUENCE [LARGE SCALE GENOMIC DNA]</scope>
    <source>
        <strain evidence="3">N3_P5</strain>
    </source>
</reference>
<dbReference type="AlphaFoldDB" id="A0A6N4DXY1"/>